<accession>A0A1G9RVT8</accession>
<reference evidence="2 3" key="1">
    <citation type="submission" date="2016-10" db="EMBL/GenBank/DDBJ databases">
        <authorList>
            <person name="de Groot N.N."/>
        </authorList>
    </citation>
    <scope>NUCLEOTIDE SEQUENCE [LARGE SCALE GENOMIC DNA]</scope>
    <source>
        <strain evidence="2 3">DSM 16077</strain>
    </source>
</reference>
<dbReference type="STRING" id="144026.SAMN04488568_10812"/>
<dbReference type="OrthoDB" id="9813158at2"/>
<dbReference type="Pfam" id="PF03061">
    <property type="entry name" value="4HBT"/>
    <property type="match status" value="1"/>
</dbReference>
<dbReference type="InterPro" id="IPR006683">
    <property type="entry name" value="Thioestr_dom"/>
</dbReference>
<dbReference type="AlphaFoldDB" id="A0A1G9RVT8"/>
<dbReference type="GO" id="GO:0016790">
    <property type="term" value="F:thiolester hydrolase activity"/>
    <property type="evidence" value="ECO:0007669"/>
    <property type="project" value="UniProtKB-ARBA"/>
</dbReference>
<evidence type="ECO:0000259" key="1">
    <source>
        <dbReference type="Pfam" id="PF03061"/>
    </source>
</evidence>
<proteinExistence type="predicted"/>
<protein>
    <submittedName>
        <fullName evidence="2">Uncharacterized domain 1-containing protein</fullName>
    </submittedName>
</protein>
<gene>
    <name evidence="2" type="ORF">SAMN04488568_10812</name>
</gene>
<organism evidence="2 3">
    <name type="scientific">Maricaulis salignorans</name>
    <dbReference type="NCBI Taxonomy" id="144026"/>
    <lineage>
        <taxon>Bacteria</taxon>
        <taxon>Pseudomonadati</taxon>
        <taxon>Pseudomonadota</taxon>
        <taxon>Alphaproteobacteria</taxon>
        <taxon>Maricaulales</taxon>
        <taxon>Maricaulaceae</taxon>
        <taxon>Maricaulis</taxon>
    </lineage>
</organism>
<feature type="domain" description="Thioesterase" evidence="1">
    <location>
        <begin position="48"/>
        <end position="117"/>
    </location>
</feature>
<evidence type="ECO:0000313" key="2">
    <source>
        <dbReference type="EMBL" id="SDM27379.1"/>
    </source>
</evidence>
<dbReference type="Proteomes" id="UP000199759">
    <property type="component" value="Unassembled WGS sequence"/>
</dbReference>
<dbReference type="RefSeq" id="WP_091769437.1">
    <property type="nucleotide sequence ID" value="NZ_FNHG01000008.1"/>
</dbReference>
<dbReference type="SUPFAM" id="SSF54637">
    <property type="entry name" value="Thioesterase/thiol ester dehydrase-isomerase"/>
    <property type="match status" value="1"/>
</dbReference>
<dbReference type="InterPro" id="IPR029069">
    <property type="entry name" value="HotDog_dom_sf"/>
</dbReference>
<name>A0A1G9RVT8_9PROT</name>
<keyword evidence="3" id="KW-1185">Reference proteome</keyword>
<dbReference type="EMBL" id="FNHG01000008">
    <property type="protein sequence ID" value="SDM27379.1"/>
    <property type="molecule type" value="Genomic_DNA"/>
</dbReference>
<dbReference type="Gene3D" id="3.10.129.10">
    <property type="entry name" value="Hotdog Thioesterase"/>
    <property type="match status" value="1"/>
</dbReference>
<sequence>MSNALIETLLAAPYVARFGVRLEQKGDELTGILPYSEILVGNPLIPALHGGAIGAFLEIVASASLLAGQSLERLPRPIDVAIDYLRPGRAADVYARAIVNRSGRRVANVRAEAWQGRSGAPVATLHGHFLITPGRTDPAG</sequence>
<evidence type="ECO:0000313" key="3">
    <source>
        <dbReference type="Proteomes" id="UP000199759"/>
    </source>
</evidence>
<dbReference type="CDD" id="cd03443">
    <property type="entry name" value="PaaI_thioesterase"/>
    <property type="match status" value="1"/>
</dbReference>